<dbReference type="InParanoid" id="A0A194XM94"/>
<feature type="compositionally biased region" description="Polar residues" evidence="2">
    <location>
        <begin position="208"/>
        <end position="219"/>
    </location>
</feature>
<dbReference type="AlphaFoldDB" id="A0A194XM94"/>
<dbReference type="InterPro" id="IPR036770">
    <property type="entry name" value="Ankyrin_rpt-contain_sf"/>
</dbReference>
<organism evidence="3 4">
    <name type="scientific">Mollisia scopiformis</name>
    <name type="common">Conifer needle endophyte fungus</name>
    <name type="synonym">Phialocephala scopiformis</name>
    <dbReference type="NCBI Taxonomy" id="149040"/>
    <lineage>
        <taxon>Eukaryota</taxon>
        <taxon>Fungi</taxon>
        <taxon>Dikarya</taxon>
        <taxon>Ascomycota</taxon>
        <taxon>Pezizomycotina</taxon>
        <taxon>Leotiomycetes</taxon>
        <taxon>Helotiales</taxon>
        <taxon>Mollisiaceae</taxon>
        <taxon>Mollisia</taxon>
    </lineage>
</organism>
<dbReference type="SMART" id="SM00248">
    <property type="entry name" value="ANK"/>
    <property type="match status" value="2"/>
</dbReference>
<evidence type="ECO:0000313" key="4">
    <source>
        <dbReference type="Proteomes" id="UP000070700"/>
    </source>
</evidence>
<feature type="region of interest" description="Disordered" evidence="2">
    <location>
        <begin position="197"/>
        <end position="219"/>
    </location>
</feature>
<reference evidence="3 4" key="1">
    <citation type="submission" date="2015-10" db="EMBL/GenBank/DDBJ databases">
        <title>Full genome of DAOMC 229536 Phialocephala scopiformis, a fungal endophyte of spruce producing the potent anti-insectan compound rugulosin.</title>
        <authorList>
            <consortium name="DOE Joint Genome Institute"/>
            <person name="Walker A.K."/>
            <person name="Frasz S.L."/>
            <person name="Seifert K.A."/>
            <person name="Miller J.D."/>
            <person name="Mondo S.J."/>
            <person name="Labutti K."/>
            <person name="Lipzen A."/>
            <person name="Dockter R."/>
            <person name="Kennedy M."/>
            <person name="Grigoriev I.V."/>
            <person name="Spatafora J.W."/>
        </authorList>
    </citation>
    <scope>NUCLEOTIDE SEQUENCE [LARGE SCALE GENOMIC DNA]</scope>
    <source>
        <strain evidence="3 4">CBS 120377</strain>
    </source>
</reference>
<evidence type="ECO:0000256" key="1">
    <source>
        <dbReference type="PROSITE-ProRule" id="PRU00023"/>
    </source>
</evidence>
<dbReference type="GeneID" id="28817208"/>
<dbReference type="SUPFAM" id="SSF48403">
    <property type="entry name" value="Ankyrin repeat"/>
    <property type="match status" value="1"/>
</dbReference>
<dbReference type="EMBL" id="KQ947408">
    <property type="protein sequence ID" value="KUJ21370.1"/>
    <property type="molecule type" value="Genomic_DNA"/>
</dbReference>
<dbReference type="PROSITE" id="PS50297">
    <property type="entry name" value="ANK_REP_REGION"/>
    <property type="match status" value="1"/>
</dbReference>
<sequence>MNEGHVVTRGCPTWLGSLVVLRDIDLTRFLLDQGMDPRVGSSPPPNPRKPLWGNKGWLLHLASMFSSLETFMLLRSHGANLSYSHALHGAACGGPSQIPIIRHLLDSKEVDVGELDAYHVPHTGTPLLAAIMKGHVEVVKVLLEYGAHPLTCIQTPYETNAEKLARGLGRTDEEASKDILKMLEEARVVREREGKLGNVPITGARRSGPSSTSSTINAP</sequence>
<proteinExistence type="predicted"/>
<dbReference type="PROSITE" id="PS50088">
    <property type="entry name" value="ANK_REPEAT"/>
    <property type="match status" value="1"/>
</dbReference>
<dbReference type="InterPro" id="IPR002110">
    <property type="entry name" value="Ankyrin_rpt"/>
</dbReference>
<feature type="repeat" description="ANK" evidence="1">
    <location>
        <begin position="122"/>
        <end position="147"/>
    </location>
</feature>
<dbReference type="KEGG" id="psco:LY89DRAFT_432559"/>
<dbReference type="Proteomes" id="UP000070700">
    <property type="component" value="Unassembled WGS sequence"/>
</dbReference>
<dbReference type="Gene3D" id="1.25.40.20">
    <property type="entry name" value="Ankyrin repeat-containing domain"/>
    <property type="match status" value="1"/>
</dbReference>
<evidence type="ECO:0000313" key="3">
    <source>
        <dbReference type="EMBL" id="KUJ21370.1"/>
    </source>
</evidence>
<keyword evidence="4" id="KW-1185">Reference proteome</keyword>
<dbReference type="OrthoDB" id="426293at2759"/>
<evidence type="ECO:0000256" key="2">
    <source>
        <dbReference type="SAM" id="MobiDB-lite"/>
    </source>
</evidence>
<dbReference type="Pfam" id="PF12796">
    <property type="entry name" value="Ank_2"/>
    <property type="match status" value="1"/>
</dbReference>
<accession>A0A194XM94</accession>
<name>A0A194XM94_MOLSC</name>
<protein>
    <submittedName>
        <fullName evidence="3">Uncharacterized protein</fullName>
    </submittedName>
</protein>
<gene>
    <name evidence="3" type="ORF">LY89DRAFT_432559</name>
</gene>
<dbReference type="RefSeq" id="XP_018075725.1">
    <property type="nucleotide sequence ID" value="XM_018207482.1"/>
</dbReference>
<keyword evidence="1" id="KW-0040">ANK repeat</keyword>